<name>A0A657LQF0_9HYPH</name>
<keyword evidence="3" id="KW-1185">Reference proteome</keyword>
<dbReference type="Proteomes" id="UP000182661">
    <property type="component" value="Unassembled WGS sequence"/>
</dbReference>
<protein>
    <submittedName>
        <fullName evidence="2">Uncharacterized protein</fullName>
    </submittedName>
</protein>
<dbReference type="RefSeq" id="WP_071833992.1">
    <property type="nucleotide sequence ID" value="NZ_LSRP01000096.1"/>
</dbReference>
<sequence length="434" mass="46229">MNITSLQAGGGVATSLVQSLLNDIEKRRLEEEEKARGKKDDKILKAKVASDDVARTANAKINEHFFGALQRDENPLATLIARFTAVMGVTQDVDESALDFGTRLEDALYLADYVTKTDIDGKPMDIGLSTFRVTVGDITAALDGSAKTPTAEASFLARFVTRNGLEQVSGEEDADYSLRIKQALTAARQDVPNSVAEVENRTGLSALGISAAEMIEAIKRPYGDVAQAIKTMLADKAAEDKTLTSETTKVLQRLEQIADPKTEEELKLEQLEKDPTRVEDAETRKEREDDIQTLEAADKLEDIEKLQEALKEGNDAATEGKVTEGVAGPDAVAAALETIQLLAAGAEVAQTEAEADAEATVGGTGSGIPSTAAEDGTGAPATQEETRQAQLVTLARAGQGSQAEVDNASAQQEIFAVGIDEDGLYDYLARRKAA</sequence>
<gene>
    <name evidence="2" type="ORF">AX760_04500</name>
</gene>
<dbReference type="EMBL" id="LSRP01000096">
    <property type="protein sequence ID" value="OJF95089.1"/>
    <property type="molecule type" value="Genomic_DNA"/>
</dbReference>
<accession>A0A657LQF0</accession>
<dbReference type="AlphaFoldDB" id="A0A657LQF0"/>
<comment type="caution">
    <text evidence="2">The sequence shown here is derived from an EMBL/GenBank/DDBJ whole genome shotgun (WGS) entry which is preliminary data.</text>
</comment>
<proteinExistence type="predicted"/>
<evidence type="ECO:0000313" key="2">
    <source>
        <dbReference type="EMBL" id="OJF95089.1"/>
    </source>
</evidence>
<evidence type="ECO:0000256" key="1">
    <source>
        <dbReference type="SAM" id="MobiDB-lite"/>
    </source>
</evidence>
<reference evidence="2 3" key="1">
    <citation type="submission" date="2016-02" db="EMBL/GenBank/DDBJ databases">
        <title>Genome sequencing of a beta-galactosidase producing bacteria Rhizobium sp. 59.</title>
        <authorList>
            <person name="Wang D."/>
            <person name="Kot W."/>
            <person name="Qin Y."/>
            <person name="Hansen L."/>
            <person name="Naqvi K."/>
            <person name="Rensing C."/>
        </authorList>
    </citation>
    <scope>NUCLEOTIDE SEQUENCE [LARGE SCALE GENOMIC DNA]</scope>
    <source>
        <strain evidence="2 3">59</strain>
    </source>
</reference>
<organism evidence="2 3">
    <name type="scientific">Pararhizobium antarcticum</name>
    <dbReference type="NCBI Taxonomy" id="1798805"/>
    <lineage>
        <taxon>Bacteria</taxon>
        <taxon>Pseudomonadati</taxon>
        <taxon>Pseudomonadota</taxon>
        <taxon>Alphaproteobacteria</taxon>
        <taxon>Hyphomicrobiales</taxon>
        <taxon>Rhizobiaceae</taxon>
        <taxon>Rhizobium/Agrobacterium group</taxon>
        <taxon>Pararhizobium</taxon>
    </lineage>
</organism>
<evidence type="ECO:0000313" key="3">
    <source>
        <dbReference type="Proteomes" id="UP000182661"/>
    </source>
</evidence>
<feature type="region of interest" description="Disordered" evidence="1">
    <location>
        <begin position="353"/>
        <end position="385"/>
    </location>
</feature>
<dbReference type="OrthoDB" id="8418607at2"/>